<keyword evidence="3" id="KW-1185">Reference proteome</keyword>
<feature type="domain" description="Nudix hydrolase" evidence="1">
    <location>
        <begin position="76"/>
        <end position="216"/>
    </location>
</feature>
<proteinExistence type="predicted"/>
<dbReference type="SUPFAM" id="SSF55811">
    <property type="entry name" value="Nudix"/>
    <property type="match status" value="1"/>
</dbReference>
<gene>
    <name evidence="2" type="ORF">FHS30_000343</name>
</gene>
<name>A0A839UP00_9GAMM</name>
<dbReference type="InterPro" id="IPR000086">
    <property type="entry name" value="NUDIX_hydrolase_dom"/>
</dbReference>
<evidence type="ECO:0000313" key="2">
    <source>
        <dbReference type="EMBL" id="MBB3167167.1"/>
    </source>
</evidence>
<dbReference type="EMBL" id="JACHXZ010000001">
    <property type="protein sequence ID" value="MBB3167167.1"/>
    <property type="molecule type" value="Genomic_DNA"/>
</dbReference>
<dbReference type="GO" id="GO:0003824">
    <property type="term" value="F:catalytic activity"/>
    <property type="evidence" value="ECO:0007669"/>
    <property type="project" value="UniProtKB-ARBA"/>
</dbReference>
<protein>
    <submittedName>
        <fullName evidence="2">8-oxo-dGTP pyrophosphatase MutT (NUDIX family)</fullName>
    </submittedName>
</protein>
<organism evidence="2 3">
    <name type="scientific">Simiduia aestuariiviva</name>
    <dbReference type="NCBI Taxonomy" id="1510459"/>
    <lineage>
        <taxon>Bacteria</taxon>
        <taxon>Pseudomonadati</taxon>
        <taxon>Pseudomonadota</taxon>
        <taxon>Gammaproteobacteria</taxon>
        <taxon>Cellvibrionales</taxon>
        <taxon>Cellvibrionaceae</taxon>
        <taxon>Simiduia</taxon>
    </lineage>
</organism>
<sequence length="223" mass="24131">MEFLSIAQQVPALVDVGDAPVSAAIKARASQLAQGLRTNEWHALVEPDGTDVGSQIHYRVLRFAEMLALREAGQLPPVIAATTLVCDPSGMQLLMQKRSASSHLFPNYLSVLGGGFNPARDGEPHDNDDLRTTATREAFEEAAIHLTLPIDTWVAITRETDTGAVQANFLGVRADITSARAEKAEGELQTMPVPSKDQVAHLPHHTDLAKACLYAWRVCCEGL</sequence>
<evidence type="ECO:0000259" key="1">
    <source>
        <dbReference type="PROSITE" id="PS51462"/>
    </source>
</evidence>
<dbReference type="PROSITE" id="PS51462">
    <property type="entry name" value="NUDIX"/>
    <property type="match status" value="1"/>
</dbReference>
<dbReference type="Gene3D" id="3.90.79.10">
    <property type="entry name" value="Nucleoside Triphosphate Pyrophosphohydrolase"/>
    <property type="match status" value="1"/>
</dbReference>
<reference evidence="2 3" key="1">
    <citation type="submission" date="2020-08" db="EMBL/GenBank/DDBJ databases">
        <title>Genomic Encyclopedia of Type Strains, Phase III (KMG-III): the genomes of soil and plant-associated and newly described type strains.</title>
        <authorList>
            <person name="Whitman W."/>
        </authorList>
    </citation>
    <scope>NUCLEOTIDE SEQUENCE [LARGE SCALE GENOMIC DNA]</scope>
    <source>
        <strain evidence="2 3">CECT 8571</strain>
    </source>
</reference>
<comment type="caution">
    <text evidence="2">The sequence shown here is derived from an EMBL/GenBank/DDBJ whole genome shotgun (WGS) entry which is preliminary data.</text>
</comment>
<dbReference type="InterPro" id="IPR015797">
    <property type="entry name" value="NUDIX_hydrolase-like_dom_sf"/>
</dbReference>
<evidence type="ECO:0000313" key="3">
    <source>
        <dbReference type="Proteomes" id="UP000559987"/>
    </source>
</evidence>
<accession>A0A839UP00</accession>
<dbReference type="RefSeq" id="WP_183907664.1">
    <property type="nucleotide sequence ID" value="NZ_JACHXZ010000001.1"/>
</dbReference>
<dbReference type="Proteomes" id="UP000559987">
    <property type="component" value="Unassembled WGS sequence"/>
</dbReference>
<dbReference type="AlphaFoldDB" id="A0A839UP00"/>